<dbReference type="InterPro" id="IPR040758">
    <property type="entry name" value="PrmC_N"/>
</dbReference>
<sequence>MNTESFKESSTYAEVLSWASSFLKQKKKDPNIAKWLMKERFSLSLTDFVSCQKKVMDKEGKAHYIRDIKEAGKGRPPQHIVGHEWFYDRKFQVTESTLIPRPETEEWFYDYIESLPKRPLRVLDVGTGSGVLAISHKLERPKDEVIAIDISQPALDVAKINAQKLGADISFVLSDMLSNVSGEFDLILSNPPYISQSERSVMDESVIDFEPHIALFAEEEGLYFYKKIAEQSVGRLKKEGRMILEIGYQQGGYVKKICQKYFPKATVTISKDINNHDRTIHVKNRTSNK</sequence>
<dbReference type="EMBL" id="FNYW01000017">
    <property type="protein sequence ID" value="SEI76226.1"/>
    <property type="molecule type" value="Genomic_DNA"/>
</dbReference>
<dbReference type="InterPro" id="IPR007848">
    <property type="entry name" value="Small_mtfrase_dom"/>
</dbReference>
<dbReference type="InterPro" id="IPR002052">
    <property type="entry name" value="DNA_methylase_N6_adenine_CS"/>
</dbReference>
<evidence type="ECO:0000313" key="9">
    <source>
        <dbReference type="Proteomes" id="UP000198564"/>
    </source>
</evidence>
<dbReference type="Gene3D" id="1.10.8.10">
    <property type="entry name" value="DNA helicase RuvA subunit, C-terminal domain"/>
    <property type="match status" value="1"/>
</dbReference>
<dbReference type="GO" id="GO:0003676">
    <property type="term" value="F:nucleic acid binding"/>
    <property type="evidence" value="ECO:0007669"/>
    <property type="project" value="InterPro"/>
</dbReference>
<keyword evidence="3 8" id="KW-0808">Transferase</keyword>
<dbReference type="PROSITE" id="PS00092">
    <property type="entry name" value="N6_MTASE"/>
    <property type="match status" value="1"/>
</dbReference>
<dbReference type="STRING" id="1130080.SAMN04488113_11729"/>
<dbReference type="AlphaFoldDB" id="A0A1H6TAD0"/>
<evidence type="ECO:0000256" key="4">
    <source>
        <dbReference type="ARBA" id="ARBA00022691"/>
    </source>
</evidence>
<dbReference type="Proteomes" id="UP000198564">
    <property type="component" value="Unassembled WGS sequence"/>
</dbReference>
<dbReference type="Gene3D" id="3.40.50.150">
    <property type="entry name" value="Vaccinia Virus protein VP39"/>
    <property type="match status" value="1"/>
</dbReference>
<proteinExistence type="predicted"/>
<dbReference type="InterPro" id="IPR050320">
    <property type="entry name" value="N5-glutamine_MTase"/>
</dbReference>
<evidence type="ECO:0000256" key="5">
    <source>
        <dbReference type="ARBA" id="ARBA00048391"/>
    </source>
</evidence>
<dbReference type="InterPro" id="IPR004556">
    <property type="entry name" value="HemK-like"/>
</dbReference>
<dbReference type="CDD" id="cd02440">
    <property type="entry name" value="AdoMet_MTases"/>
    <property type="match status" value="1"/>
</dbReference>
<keyword evidence="4" id="KW-0949">S-adenosyl-L-methionine</keyword>
<organism evidence="8 9">
    <name type="scientific">Alkalibacterium gilvum</name>
    <dbReference type="NCBI Taxonomy" id="1130080"/>
    <lineage>
        <taxon>Bacteria</taxon>
        <taxon>Bacillati</taxon>
        <taxon>Bacillota</taxon>
        <taxon>Bacilli</taxon>
        <taxon>Lactobacillales</taxon>
        <taxon>Carnobacteriaceae</taxon>
        <taxon>Alkalibacterium</taxon>
    </lineage>
</organism>
<dbReference type="OrthoDB" id="9800643at2"/>
<reference evidence="9" key="1">
    <citation type="submission" date="2016-10" db="EMBL/GenBank/DDBJ databases">
        <authorList>
            <person name="Varghese N."/>
            <person name="Submissions S."/>
        </authorList>
    </citation>
    <scope>NUCLEOTIDE SEQUENCE [LARGE SCALE GENOMIC DNA]</scope>
    <source>
        <strain evidence="9">DSM 25751</strain>
    </source>
</reference>
<dbReference type="Pfam" id="PF05175">
    <property type="entry name" value="MTS"/>
    <property type="match status" value="1"/>
</dbReference>
<keyword evidence="9" id="KW-1185">Reference proteome</keyword>
<dbReference type="InterPro" id="IPR019874">
    <property type="entry name" value="RF_methyltr_PrmC"/>
</dbReference>
<dbReference type="PANTHER" id="PTHR18895:SF74">
    <property type="entry name" value="MTRF1L RELEASE FACTOR GLUTAMINE METHYLTRANSFERASE"/>
    <property type="match status" value="1"/>
</dbReference>
<dbReference type="Pfam" id="PF17827">
    <property type="entry name" value="PrmC_N"/>
    <property type="match status" value="1"/>
</dbReference>
<dbReference type="NCBIfam" id="TIGR00536">
    <property type="entry name" value="hemK_fam"/>
    <property type="match status" value="1"/>
</dbReference>
<dbReference type="EC" id="2.1.1.297" evidence="1"/>
<dbReference type="PANTHER" id="PTHR18895">
    <property type="entry name" value="HEMK METHYLTRANSFERASE"/>
    <property type="match status" value="1"/>
</dbReference>
<evidence type="ECO:0000259" key="7">
    <source>
        <dbReference type="Pfam" id="PF17827"/>
    </source>
</evidence>
<evidence type="ECO:0000256" key="1">
    <source>
        <dbReference type="ARBA" id="ARBA00012771"/>
    </source>
</evidence>
<dbReference type="InterPro" id="IPR029063">
    <property type="entry name" value="SAM-dependent_MTases_sf"/>
</dbReference>
<dbReference type="GO" id="GO:0102559">
    <property type="term" value="F:peptide chain release factor N(5)-glutamine methyltransferase activity"/>
    <property type="evidence" value="ECO:0007669"/>
    <property type="project" value="UniProtKB-EC"/>
</dbReference>
<keyword evidence="2 8" id="KW-0489">Methyltransferase</keyword>
<comment type="catalytic activity">
    <reaction evidence="5">
        <text>L-glutaminyl-[peptide chain release factor] + S-adenosyl-L-methionine = N(5)-methyl-L-glutaminyl-[peptide chain release factor] + S-adenosyl-L-homocysteine + H(+)</text>
        <dbReference type="Rhea" id="RHEA:42896"/>
        <dbReference type="Rhea" id="RHEA-COMP:10271"/>
        <dbReference type="Rhea" id="RHEA-COMP:10272"/>
        <dbReference type="ChEBI" id="CHEBI:15378"/>
        <dbReference type="ChEBI" id="CHEBI:30011"/>
        <dbReference type="ChEBI" id="CHEBI:57856"/>
        <dbReference type="ChEBI" id="CHEBI:59789"/>
        <dbReference type="ChEBI" id="CHEBI:61891"/>
        <dbReference type="EC" id="2.1.1.297"/>
    </reaction>
</comment>
<dbReference type="NCBIfam" id="TIGR03534">
    <property type="entry name" value="RF_mod_PrmC"/>
    <property type="match status" value="1"/>
</dbReference>
<evidence type="ECO:0000313" key="8">
    <source>
        <dbReference type="EMBL" id="SEI76226.1"/>
    </source>
</evidence>
<evidence type="ECO:0000259" key="6">
    <source>
        <dbReference type="Pfam" id="PF05175"/>
    </source>
</evidence>
<gene>
    <name evidence="8" type="ORF">SAMN04488113_11729</name>
</gene>
<evidence type="ECO:0000256" key="2">
    <source>
        <dbReference type="ARBA" id="ARBA00022603"/>
    </source>
</evidence>
<evidence type="ECO:0000256" key="3">
    <source>
        <dbReference type="ARBA" id="ARBA00022679"/>
    </source>
</evidence>
<name>A0A1H6TAD0_9LACT</name>
<accession>A0A1H6TAD0</accession>
<protein>
    <recommendedName>
        <fullName evidence="1">peptide chain release factor N(5)-glutamine methyltransferase</fullName>
        <ecNumber evidence="1">2.1.1.297</ecNumber>
    </recommendedName>
</protein>
<dbReference type="RefSeq" id="WP_091634569.1">
    <property type="nucleotide sequence ID" value="NZ_FNYW01000017.1"/>
</dbReference>
<dbReference type="GO" id="GO:0032259">
    <property type="term" value="P:methylation"/>
    <property type="evidence" value="ECO:0007669"/>
    <property type="project" value="UniProtKB-KW"/>
</dbReference>
<feature type="domain" description="Release factor glutamine methyltransferase N-terminal" evidence="7">
    <location>
        <begin position="14"/>
        <end position="82"/>
    </location>
</feature>
<dbReference type="SUPFAM" id="SSF53335">
    <property type="entry name" value="S-adenosyl-L-methionine-dependent methyltransferases"/>
    <property type="match status" value="1"/>
</dbReference>
<feature type="domain" description="Methyltransferase small" evidence="6">
    <location>
        <begin position="113"/>
        <end position="198"/>
    </location>
</feature>